<protein>
    <submittedName>
        <fullName evidence="2">Uncharacterized protein</fullName>
    </submittedName>
</protein>
<proteinExistence type="predicted"/>
<name>A0ABV0SBQ8_9TELE</name>
<comment type="caution">
    <text evidence="2">The sequence shown here is derived from an EMBL/GenBank/DDBJ whole genome shotgun (WGS) entry which is preliminary data.</text>
</comment>
<reference evidence="2 3" key="1">
    <citation type="submission" date="2021-06" db="EMBL/GenBank/DDBJ databases">
        <authorList>
            <person name="Palmer J.M."/>
        </authorList>
    </citation>
    <scope>NUCLEOTIDE SEQUENCE [LARGE SCALE GENOMIC DNA]</scope>
    <source>
        <strain evidence="2 3">XC_2019</strain>
        <tissue evidence="2">Muscle</tissue>
    </source>
</reference>
<dbReference type="Proteomes" id="UP001434883">
    <property type="component" value="Unassembled WGS sequence"/>
</dbReference>
<evidence type="ECO:0000313" key="2">
    <source>
        <dbReference type="EMBL" id="MEQ2217377.1"/>
    </source>
</evidence>
<keyword evidence="3" id="KW-1185">Reference proteome</keyword>
<feature type="compositionally biased region" description="Polar residues" evidence="1">
    <location>
        <begin position="105"/>
        <end position="125"/>
    </location>
</feature>
<feature type="region of interest" description="Disordered" evidence="1">
    <location>
        <begin position="1"/>
        <end position="154"/>
    </location>
</feature>
<sequence length="154" mass="16365">MHSAGESYKAEHTTSSASSVETRWMFMSRPGEGEQGVTPAPGSISFPHISLTESPTSSVQPEAGDSCDGDSDDGPEYLAIGNLGQRSHRDSRSSTHSSEPDQPKEQCTQQSSLGPTPPRRSSFSEGQRGPGRGAKGHTRSFSDTGISEKLRNGE</sequence>
<evidence type="ECO:0000313" key="3">
    <source>
        <dbReference type="Proteomes" id="UP001434883"/>
    </source>
</evidence>
<gene>
    <name evidence="2" type="ORF">XENOCAPTIV_007607</name>
</gene>
<feature type="compositionally biased region" description="Basic and acidic residues" evidence="1">
    <location>
        <begin position="87"/>
        <end position="104"/>
    </location>
</feature>
<evidence type="ECO:0000256" key="1">
    <source>
        <dbReference type="SAM" id="MobiDB-lite"/>
    </source>
</evidence>
<accession>A0ABV0SBQ8</accession>
<feature type="compositionally biased region" description="Acidic residues" evidence="1">
    <location>
        <begin position="65"/>
        <end position="75"/>
    </location>
</feature>
<feature type="compositionally biased region" description="Polar residues" evidence="1">
    <location>
        <begin position="51"/>
        <end position="60"/>
    </location>
</feature>
<dbReference type="EMBL" id="JAHRIN010075807">
    <property type="protein sequence ID" value="MEQ2217377.1"/>
    <property type="molecule type" value="Genomic_DNA"/>
</dbReference>
<organism evidence="2 3">
    <name type="scientific">Xenoophorus captivus</name>
    <dbReference type="NCBI Taxonomy" id="1517983"/>
    <lineage>
        <taxon>Eukaryota</taxon>
        <taxon>Metazoa</taxon>
        <taxon>Chordata</taxon>
        <taxon>Craniata</taxon>
        <taxon>Vertebrata</taxon>
        <taxon>Euteleostomi</taxon>
        <taxon>Actinopterygii</taxon>
        <taxon>Neopterygii</taxon>
        <taxon>Teleostei</taxon>
        <taxon>Neoteleostei</taxon>
        <taxon>Acanthomorphata</taxon>
        <taxon>Ovalentaria</taxon>
        <taxon>Atherinomorphae</taxon>
        <taxon>Cyprinodontiformes</taxon>
        <taxon>Goodeidae</taxon>
        <taxon>Xenoophorus</taxon>
    </lineage>
</organism>